<dbReference type="InterPro" id="IPR021109">
    <property type="entry name" value="Peptidase_aspartic_dom_sf"/>
</dbReference>
<sequence length="553" mass="61050">MPDHEDPFCDALVIKAAIENFTVSRILVDNGRSVNVVFKKAFDAMQVEAKRVLASDGPLFGFSGERKEVEGGVGLHVTLGGQSRNCKFVIVDAPSSYSAIFGRPLISAFRCVPSSFHQCLKFNAEGVQVRVRGDPKVARECYVTAVNTISWQEGAEEMGRRMEEDCAEKAEGGDMEEVAEVRAVGGEMEVEVPVPEEGDAEGWGEQSRLEAAEEVVELEVLTRGGRVERIRVSGGLTPEDQGRMLECIQKNVDIFAWSAAEMPGVDADVACHRLNLDPGTRPIQQKKRSTADRLAEPIREEGAKLLKAGFVSEIQYPGWVSNVVMVKKGDGRWRLCIDFSLLNKACPKDCYPLPRIDALVDSAVGFSVMSFLDAFSGYHQIRMHPPDIKDVSFITGDGFYCYKMMPFGLKSAGATYQKMMDKVFKEQRGRNLEVYVDDLMIKSRDVDSHLRDLEETFATLRRYKMRLNPLKCVFGASRGKFLGHLLHPRGGRAEPGQGQGYPGVGVPAECEGGPAADREASRTEPLPFSGRGEVLPLLQNAEGRPEVRMEQGM</sequence>
<dbReference type="Gene3D" id="3.10.10.10">
    <property type="entry name" value="HIV Type 1 Reverse Transcriptase, subunit A, domain 1"/>
    <property type="match status" value="1"/>
</dbReference>
<proteinExistence type="predicted"/>
<organism evidence="3 4">
    <name type="scientific">Platanthera guangdongensis</name>
    <dbReference type="NCBI Taxonomy" id="2320717"/>
    <lineage>
        <taxon>Eukaryota</taxon>
        <taxon>Viridiplantae</taxon>
        <taxon>Streptophyta</taxon>
        <taxon>Embryophyta</taxon>
        <taxon>Tracheophyta</taxon>
        <taxon>Spermatophyta</taxon>
        <taxon>Magnoliopsida</taxon>
        <taxon>Liliopsida</taxon>
        <taxon>Asparagales</taxon>
        <taxon>Orchidaceae</taxon>
        <taxon>Orchidoideae</taxon>
        <taxon>Orchideae</taxon>
        <taxon>Orchidinae</taxon>
        <taxon>Platanthera</taxon>
    </lineage>
</organism>
<dbReference type="PANTHER" id="PTHR24559">
    <property type="entry name" value="TRANSPOSON TY3-I GAG-POL POLYPROTEIN"/>
    <property type="match status" value="1"/>
</dbReference>
<dbReference type="Pfam" id="PF00078">
    <property type="entry name" value="RVT_1"/>
    <property type="match status" value="1"/>
</dbReference>
<dbReference type="InterPro" id="IPR053134">
    <property type="entry name" value="RNA-dir_DNA_polymerase"/>
</dbReference>
<keyword evidence="4" id="KW-1185">Reference proteome</keyword>
<dbReference type="EMBL" id="JBBWWR010000004">
    <property type="protein sequence ID" value="KAK8967620.1"/>
    <property type="molecule type" value="Genomic_DNA"/>
</dbReference>
<accession>A0ABR2MTV7</accession>
<evidence type="ECO:0000259" key="2">
    <source>
        <dbReference type="Pfam" id="PF00078"/>
    </source>
</evidence>
<dbReference type="SUPFAM" id="SSF56672">
    <property type="entry name" value="DNA/RNA polymerases"/>
    <property type="match status" value="1"/>
</dbReference>
<evidence type="ECO:0000256" key="1">
    <source>
        <dbReference type="SAM" id="MobiDB-lite"/>
    </source>
</evidence>
<dbReference type="PANTHER" id="PTHR24559:SF430">
    <property type="entry name" value="RNA-DIRECTED DNA POLYMERASE"/>
    <property type="match status" value="1"/>
</dbReference>
<comment type="caution">
    <text evidence="3">The sequence shown here is derived from an EMBL/GenBank/DDBJ whole genome shotgun (WGS) entry which is preliminary data.</text>
</comment>
<name>A0ABR2MTV7_9ASPA</name>
<protein>
    <recommendedName>
        <fullName evidence="2">Reverse transcriptase domain-containing protein</fullName>
    </recommendedName>
</protein>
<dbReference type="InterPro" id="IPR043128">
    <property type="entry name" value="Rev_trsase/Diguanyl_cyclase"/>
</dbReference>
<dbReference type="Gene3D" id="3.30.70.270">
    <property type="match status" value="1"/>
</dbReference>
<dbReference type="InterPro" id="IPR043502">
    <property type="entry name" value="DNA/RNA_pol_sf"/>
</dbReference>
<reference evidence="3 4" key="1">
    <citation type="journal article" date="2022" name="Nat. Plants">
        <title>Genomes of leafy and leafless Platanthera orchids illuminate the evolution of mycoheterotrophy.</title>
        <authorList>
            <person name="Li M.H."/>
            <person name="Liu K.W."/>
            <person name="Li Z."/>
            <person name="Lu H.C."/>
            <person name="Ye Q.L."/>
            <person name="Zhang D."/>
            <person name="Wang J.Y."/>
            <person name="Li Y.F."/>
            <person name="Zhong Z.M."/>
            <person name="Liu X."/>
            <person name="Yu X."/>
            <person name="Liu D.K."/>
            <person name="Tu X.D."/>
            <person name="Liu B."/>
            <person name="Hao Y."/>
            <person name="Liao X.Y."/>
            <person name="Jiang Y.T."/>
            <person name="Sun W.H."/>
            <person name="Chen J."/>
            <person name="Chen Y.Q."/>
            <person name="Ai Y."/>
            <person name="Zhai J.W."/>
            <person name="Wu S.S."/>
            <person name="Zhou Z."/>
            <person name="Hsiao Y.Y."/>
            <person name="Wu W.L."/>
            <person name="Chen Y.Y."/>
            <person name="Lin Y.F."/>
            <person name="Hsu J.L."/>
            <person name="Li C.Y."/>
            <person name="Wang Z.W."/>
            <person name="Zhao X."/>
            <person name="Zhong W.Y."/>
            <person name="Ma X.K."/>
            <person name="Ma L."/>
            <person name="Huang J."/>
            <person name="Chen G.Z."/>
            <person name="Huang M.Z."/>
            <person name="Huang L."/>
            <person name="Peng D.H."/>
            <person name="Luo Y.B."/>
            <person name="Zou S.Q."/>
            <person name="Chen S.P."/>
            <person name="Lan S."/>
            <person name="Tsai W.C."/>
            <person name="Van de Peer Y."/>
            <person name="Liu Z.J."/>
        </authorList>
    </citation>
    <scope>NUCLEOTIDE SEQUENCE [LARGE SCALE GENOMIC DNA]</scope>
    <source>
        <strain evidence="3">Lor288</strain>
    </source>
</reference>
<feature type="region of interest" description="Disordered" evidence="1">
    <location>
        <begin position="488"/>
        <end position="534"/>
    </location>
</feature>
<feature type="domain" description="Reverse transcriptase" evidence="2">
    <location>
        <begin position="326"/>
        <end position="484"/>
    </location>
</feature>
<dbReference type="Gene3D" id="2.40.70.10">
    <property type="entry name" value="Acid Proteases"/>
    <property type="match status" value="1"/>
</dbReference>
<dbReference type="Proteomes" id="UP001412067">
    <property type="component" value="Unassembled WGS sequence"/>
</dbReference>
<dbReference type="CDD" id="cd01647">
    <property type="entry name" value="RT_LTR"/>
    <property type="match status" value="1"/>
</dbReference>
<evidence type="ECO:0000313" key="3">
    <source>
        <dbReference type="EMBL" id="KAK8967620.1"/>
    </source>
</evidence>
<dbReference type="InterPro" id="IPR000477">
    <property type="entry name" value="RT_dom"/>
</dbReference>
<dbReference type="CDD" id="cd00303">
    <property type="entry name" value="retropepsin_like"/>
    <property type="match status" value="1"/>
</dbReference>
<evidence type="ECO:0000313" key="4">
    <source>
        <dbReference type="Proteomes" id="UP001412067"/>
    </source>
</evidence>
<gene>
    <name evidence="3" type="ORF">KSP40_PGU014729</name>
</gene>